<accession>A0AAQ3RT90</accession>
<reference evidence="2 3" key="1">
    <citation type="journal article" date="2023" name="Life. Sci Alliance">
        <title>Evolutionary insights into 3D genome organization and epigenetic landscape of Vigna mungo.</title>
        <authorList>
            <person name="Junaid A."/>
            <person name="Singh B."/>
            <person name="Bhatia S."/>
        </authorList>
    </citation>
    <scope>NUCLEOTIDE SEQUENCE [LARGE SCALE GENOMIC DNA]</scope>
    <source>
        <strain evidence="2">Urdbean</strain>
    </source>
</reference>
<dbReference type="EMBL" id="CP144694">
    <property type="protein sequence ID" value="WVZ04338.1"/>
    <property type="molecule type" value="Genomic_DNA"/>
</dbReference>
<keyword evidence="3" id="KW-1185">Reference proteome</keyword>
<dbReference type="InterPro" id="IPR029058">
    <property type="entry name" value="AB_hydrolase_fold"/>
</dbReference>
<protein>
    <submittedName>
        <fullName evidence="2">Uncharacterized protein</fullName>
    </submittedName>
</protein>
<dbReference type="AlphaFoldDB" id="A0AAQ3RT90"/>
<dbReference type="Proteomes" id="UP001374535">
    <property type="component" value="Chromosome 7"/>
</dbReference>
<evidence type="ECO:0000313" key="3">
    <source>
        <dbReference type="Proteomes" id="UP001374535"/>
    </source>
</evidence>
<name>A0AAQ3RT90_VIGMU</name>
<evidence type="ECO:0000256" key="1">
    <source>
        <dbReference type="ARBA" id="ARBA00009431"/>
    </source>
</evidence>
<sequence length="108" mass="12566">MKLQYYDIRKKCVGRLCYDFSNVEKLLNEEKVKSALGVRKDFKYAGCSGEVYDAMQQDMMKNLEVLLPGLLEDGIKMLVYNGEKDLICNWLGKPTGFIRRKLVLYRKS</sequence>
<proteinExistence type="inferred from homology"/>
<organism evidence="2 3">
    <name type="scientific">Vigna mungo</name>
    <name type="common">Black gram</name>
    <name type="synonym">Phaseolus mungo</name>
    <dbReference type="NCBI Taxonomy" id="3915"/>
    <lineage>
        <taxon>Eukaryota</taxon>
        <taxon>Viridiplantae</taxon>
        <taxon>Streptophyta</taxon>
        <taxon>Embryophyta</taxon>
        <taxon>Tracheophyta</taxon>
        <taxon>Spermatophyta</taxon>
        <taxon>Magnoliopsida</taxon>
        <taxon>eudicotyledons</taxon>
        <taxon>Gunneridae</taxon>
        <taxon>Pentapetalae</taxon>
        <taxon>rosids</taxon>
        <taxon>fabids</taxon>
        <taxon>Fabales</taxon>
        <taxon>Fabaceae</taxon>
        <taxon>Papilionoideae</taxon>
        <taxon>50 kb inversion clade</taxon>
        <taxon>NPAAA clade</taxon>
        <taxon>indigoferoid/millettioid clade</taxon>
        <taxon>Phaseoleae</taxon>
        <taxon>Vigna</taxon>
    </lineage>
</organism>
<dbReference type="GO" id="GO:0006508">
    <property type="term" value="P:proteolysis"/>
    <property type="evidence" value="ECO:0007669"/>
    <property type="project" value="InterPro"/>
</dbReference>
<dbReference type="Pfam" id="PF00450">
    <property type="entry name" value="Peptidase_S10"/>
    <property type="match status" value="1"/>
</dbReference>
<comment type="similarity">
    <text evidence="1">Belongs to the peptidase S10 family.</text>
</comment>
<gene>
    <name evidence="2" type="ORF">V8G54_025144</name>
</gene>
<dbReference type="Gene3D" id="3.40.50.1820">
    <property type="entry name" value="alpha/beta hydrolase"/>
    <property type="match status" value="1"/>
</dbReference>
<dbReference type="GO" id="GO:0004185">
    <property type="term" value="F:serine-type carboxypeptidase activity"/>
    <property type="evidence" value="ECO:0007669"/>
    <property type="project" value="InterPro"/>
</dbReference>
<evidence type="ECO:0000313" key="2">
    <source>
        <dbReference type="EMBL" id="WVZ04338.1"/>
    </source>
</evidence>
<dbReference type="SUPFAM" id="SSF53474">
    <property type="entry name" value="alpha/beta-Hydrolases"/>
    <property type="match status" value="1"/>
</dbReference>
<dbReference type="InterPro" id="IPR001563">
    <property type="entry name" value="Peptidase_S10"/>
</dbReference>